<dbReference type="PANTHER" id="PTHR23055">
    <property type="entry name" value="CALCIUM BINDING PROTEINS"/>
    <property type="match status" value="1"/>
</dbReference>
<feature type="domain" description="EF-hand" evidence="4">
    <location>
        <begin position="138"/>
        <end position="173"/>
    </location>
</feature>
<dbReference type="EMBL" id="CADEPI010000488">
    <property type="protein sequence ID" value="CAB3386511.1"/>
    <property type="molecule type" value="Genomic_DNA"/>
</dbReference>
<protein>
    <recommendedName>
        <fullName evidence="4">EF-hand domain-containing protein</fullName>
    </recommendedName>
</protein>
<dbReference type="PRINTS" id="PR00450">
    <property type="entry name" value="RECOVERIN"/>
</dbReference>
<keyword evidence="3" id="KW-0106">Calcium</keyword>
<dbReference type="InterPro" id="IPR002048">
    <property type="entry name" value="EF_hand_dom"/>
</dbReference>
<dbReference type="CDD" id="cd00051">
    <property type="entry name" value="EFh"/>
    <property type="match status" value="1"/>
</dbReference>
<dbReference type="SMART" id="SM00054">
    <property type="entry name" value="EFh"/>
    <property type="match status" value="2"/>
</dbReference>
<evidence type="ECO:0000313" key="5">
    <source>
        <dbReference type="EMBL" id="CAB3386511.1"/>
    </source>
</evidence>
<keyword evidence="2" id="KW-0677">Repeat</keyword>
<dbReference type="AlphaFoldDB" id="A0A8S1DX42"/>
<dbReference type="PROSITE" id="PS50222">
    <property type="entry name" value="EF_HAND_2"/>
    <property type="match status" value="2"/>
</dbReference>
<reference evidence="5 6" key="1">
    <citation type="submission" date="2020-04" db="EMBL/GenBank/DDBJ databases">
        <authorList>
            <person name="Alioto T."/>
            <person name="Alioto T."/>
            <person name="Gomez Garrido J."/>
        </authorList>
    </citation>
    <scope>NUCLEOTIDE SEQUENCE [LARGE SCALE GENOMIC DNA]</scope>
</reference>
<keyword evidence="6" id="KW-1185">Reference proteome</keyword>
<dbReference type="Pfam" id="PF13499">
    <property type="entry name" value="EF-hand_7"/>
    <property type="match status" value="1"/>
</dbReference>
<evidence type="ECO:0000256" key="1">
    <source>
        <dbReference type="ARBA" id="ARBA00022723"/>
    </source>
</evidence>
<dbReference type="OrthoDB" id="191686at2759"/>
<evidence type="ECO:0000256" key="3">
    <source>
        <dbReference type="ARBA" id="ARBA00022837"/>
    </source>
</evidence>
<dbReference type="InterPro" id="IPR018247">
    <property type="entry name" value="EF_Hand_1_Ca_BS"/>
</dbReference>
<dbReference type="InterPro" id="IPR011992">
    <property type="entry name" value="EF-hand-dom_pair"/>
</dbReference>
<comment type="caution">
    <text evidence="5">The sequence shown here is derived from an EMBL/GenBank/DDBJ whole genome shotgun (WGS) entry which is preliminary data.</text>
</comment>
<evidence type="ECO:0000259" key="4">
    <source>
        <dbReference type="PROSITE" id="PS50222"/>
    </source>
</evidence>
<gene>
    <name evidence="5" type="ORF">CLODIP_2_CD02828</name>
</gene>
<accession>A0A8S1DX42</accession>
<dbReference type="Proteomes" id="UP000494165">
    <property type="component" value="Unassembled WGS sequence"/>
</dbReference>
<dbReference type="PROSITE" id="PS00018">
    <property type="entry name" value="EF_HAND_1"/>
    <property type="match status" value="1"/>
</dbReference>
<dbReference type="Gene3D" id="1.10.238.10">
    <property type="entry name" value="EF-hand"/>
    <property type="match status" value="1"/>
</dbReference>
<organism evidence="5 6">
    <name type="scientific">Cloeon dipterum</name>
    <dbReference type="NCBI Taxonomy" id="197152"/>
    <lineage>
        <taxon>Eukaryota</taxon>
        <taxon>Metazoa</taxon>
        <taxon>Ecdysozoa</taxon>
        <taxon>Arthropoda</taxon>
        <taxon>Hexapoda</taxon>
        <taxon>Insecta</taxon>
        <taxon>Pterygota</taxon>
        <taxon>Palaeoptera</taxon>
        <taxon>Ephemeroptera</taxon>
        <taxon>Pisciforma</taxon>
        <taxon>Baetidae</taxon>
        <taxon>Cloeon</taxon>
    </lineage>
</organism>
<evidence type="ECO:0000313" key="6">
    <source>
        <dbReference type="Proteomes" id="UP000494165"/>
    </source>
</evidence>
<name>A0A8S1DX42_9INSE</name>
<sequence>MTCVVYRSRREKKPSIICSLVLSARNTSSFTCDRFADLDLEEFEVQPARYKPDRLEVLSKTTGFTKKEIQFVYRAFKQECPTGMISEETFKSIYAKFFPLGDSSQYAHYVFSTLDREKCGTITFGDFMLGLSVLVKGSLQERLRWAFSLYDVNNDGCITREEMTTVITAIYDLMGASHTEPGVLPDEASKDHVERIFQVLMIIKH</sequence>
<keyword evidence="1" id="KW-0479">Metal-binding</keyword>
<dbReference type="GO" id="GO:0005509">
    <property type="term" value="F:calcium ion binding"/>
    <property type="evidence" value="ECO:0007669"/>
    <property type="project" value="InterPro"/>
</dbReference>
<feature type="domain" description="EF-hand" evidence="4">
    <location>
        <begin position="102"/>
        <end position="137"/>
    </location>
</feature>
<dbReference type="InterPro" id="IPR028846">
    <property type="entry name" value="Recoverin"/>
</dbReference>
<dbReference type="SUPFAM" id="SSF47473">
    <property type="entry name" value="EF-hand"/>
    <property type="match status" value="1"/>
</dbReference>
<proteinExistence type="predicted"/>
<dbReference type="PANTHER" id="PTHR23055:SF167">
    <property type="entry name" value="EF-HAND DOMAIN-CONTAINING PROTEIN"/>
    <property type="match status" value="1"/>
</dbReference>
<evidence type="ECO:0000256" key="2">
    <source>
        <dbReference type="ARBA" id="ARBA00022737"/>
    </source>
</evidence>